<reference evidence="7 8" key="1">
    <citation type="journal article" date="2021" name="Commun. Biol.">
        <title>The genome of Shorea leprosula (Dipterocarpaceae) highlights the ecological relevance of drought in aseasonal tropical rainforests.</title>
        <authorList>
            <person name="Ng K.K.S."/>
            <person name="Kobayashi M.J."/>
            <person name="Fawcett J.A."/>
            <person name="Hatakeyama M."/>
            <person name="Paape T."/>
            <person name="Ng C.H."/>
            <person name="Ang C.C."/>
            <person name="Tnah L.H."/>
            <person name="Lee C.T."/>
            <person name="Nishiyama T."/>
            <person name="Sese J."/>
            <person name="O'Brien M.J."/>
            <person name="Copetti D."/>
            <person name="Mohd Noor M.I."/>
            <person name="Ong R.C."/>
            <person name="Putra M."/>
            <person name="Sireger I.Z."/>
            <person name="Indrioko S."/>
            <person name="Kosugi Y."/>
            <person name="Izuno A."/>
            <person name="Isagi Y."/>
            <person name="Lee S.L."/>
            <person name="Shimizu K.K."/>
        </authorList>
    </citation>
    <scope>NUCLEOTIDE SEQUENCE [LARGE SCALE GENOMIC DNA]</scope>
    <source>
        <strain evidence="7">214</strain>
    </source>
</reference>
<evidence type="ECO:0000256" key="1">
    <source>
        <dbReference type="ARBA" id="ARBA00004123"/>
    </source>
</evidence>
<evidence type="ECO:0000256" key="3">
    <source>
        <dbReference type="ARBA" id="ARBA00023125"/>
    </source>
</evidence>
<dbReference type="EMBL" id="BPVZ01000656">
    <property type="protein sequence ID" value="GKV52287.1"/>
    <property type="molecule type" value="Genomic_DNA"/>
</dbReference>
<evidence type="ECO:0000313" key="8">
    <source>
        <dbReference type="Proteomes" id="UP001054252"/>
    </source>
</evidence>
<keyword evidence="5" id="KW-0539">Nucleus</keyword>
<protein>
    <recommendedName>
        <fullName evidence="6">TF-B3 domain-containing protein</fullName>
    </recommendedName>
</protein>
<dbReference type="Pfam" id="PF02362">
    <property type="entry name" value="B3"/>
    <property type="match status" value="1"/>
</dbReference>
<dbReference type="SUPFAM" id="SSF101936">
    <property type="entry name" value="DNA-binding pseudobarrel domain"/>
    <property type="match status" value="1"/>
</dbReference>
<comment type="subcellular location">
    <subcellularLocation>
        <location evidence="1">Nucleus</location>
    </subcellularLocation>
</comment>
<dbReference type="GO" id="GO:0005634">
    <property type="term" value="C:nucleus"/>
    <property type="evidence" value="ECO:0007669"/>
    <property type="project" value="UniProtKB-SubCell"/>
</dbReference>
<keyword evidence="4" id="KW-0804">Transcription</keyword>
<dbReference type="InterPro" id="IPR015300">
    <property type="entry name" value="DNA-bd_pseudobarrel_sf"/>
</dbReference>
<keyword evidence="8" id="KW-1185">Reference proteome</keyword>
<dbReference type="Proteomes" id="UP001054252">
    <property type="component" value="Unassembled WGS sequence"/>
</dbReference>
<comment type="caution">
    <text evidence="7">The sequence shown here is derived from an EMBL/GenBank/DDBJ whole genome shotgun (WGS) entry which is preliminary data.</text>
</comment>
<dbReference type="Gene3D" id="2.40.330.10">
    <property type="entry name" value="DNA-binding pseudobarrel domain"/>
    <property type="match status" value="1"/>
</dbReference>
<evidence type="ECO:0000256" key="5">
    <source>
        <dbReference type="ARBA" id="ARBA00023242"/>
    </source>
</evidence>
<accession>A0AAV5MV92</accession>
<evidence type="ECO:0000256" key="2">
    <source>
        <dbReference type="ARBA" id="ARBA00023015"/>
    </source>
</evidence>
<gene>
    <name evidence="7" type="ORF">SLEP1_g58875</name>
</gene>
<keyword evidence="2" id="KW-0805">Transcription regulation</keyword>
<feature type="domain" description="TF-B3" evidence="6">
    <location>
        <begin position="5"/>
        <end position="104"/>
    </location>
</feature>
<evidence type="ECO:0000313" key="7">
    <source>
        <dbReference type="EMBL" id="GKV52287.1"/>
    </source>
</evidence>
<proteinExistence type="predicted"/>
<evidence type="ECO:0000259" key="6">
    <source>
        <dbReference type="PROSITE" id="PS50863"/>
    </source>
</evidence>
<dbReference type="AlphaFoldDB" id="A0AAV5MV92"/>
<dbReference type="InterPro" id="IPR003340">
    <property type="entry name" value="B3_DNA-bd"/>
</dbReference>
<name>A0AAV5MV92_9ROSI</name>
<dbReference type="GO" id="GO:0003677">
    <property type="term" value="F:DNA binding"/>
    <property type="evidence" value="ECO:0007669"/>
    <property type="project" value="UniProtKB-KW"/>
</dbReference>
<organism evidence="7 8">
    <name type="scientific">Rubroshorea leprosula</name>
    <dbReference type="NCBI Taxonomy" id="152421"/>
    <lineage>
        <taxon>Eukaryota</taxon>
        <taxon>Viridiplantae</taxon>
        <taxon>Streptophyta</taxon>
        <taxon>Embryophyta</taxon>
        <taxon>Tracheophyta</taxon>
        <taxon>Spermatophyta</taxon>
        <taxon>Magnoliopsida</taxon>
        <taxon>eudicotyledons</taxon>
        <taxon>Gunneridae</taxon>
        <taxon>Pentapetalae</taxon>
        <taxon>rosids</taxon>
        <taxon>malvids</taxon>
        <taxon>Malvales</taxon>
        <taxon>Dipterocarpaceae</taxon>
        <taxon>Rubroshorea</taxon>
    </lineage>
</organism>
<dbReference type="PROSITE" id="PS50863">
    <property type="entry name" value="B3"/>
    <property type="match status" value="1"/>
</dbReference>
<keyword evidence="3" id="KW-0238">DNA-binding</keyword>
<evidence type="ECO:0000256" key="4">
    <source>
        <dbReference type="ARBA" id="ARBA00023163"/>
    </source>
</evidence>
<sequence length="104" mass="11807">MLTIFENKSIESTDATGNRMKFPPDANLTNLSFDCNVHGQFRSVSVIDEGGAKRDFTIKNQNGKVYFTDGWNAFKRGKGIKAGHKISLYKDDEADQYRIKVERN</sequence>